<organism evidence="2 3">
    <name type="scientific">Suillus luteus UH-Slu-Lm8-n1</name>
    <dbReference type="NCBI Taxonomy" id="930992"/>
    <lineage>
        <taxon>Eukaryota</taxon>
        <taxon>Fungi</taxon>
        <taxon>Dikarya</taxon>
        <taxon>Basidiomycota</taxon>
        <taxon>Agaricomycotina</taxon>
        <taxon>Agaricomycetes</taxon>
        <taxon>Agaricomycetidae</taxon>
        <taxon>Boletales</taxon>
        <taxon>Suillineae</taxon>
        <taxon>Suillaceae</taxon>
        <taxon>Suillus</taxon>
    </lineage>
</organism>
<dbReference type="AlphaFoldDB" id="A0A0D0BJ96"/>
<name>A0A0D0BJ96_9AGAM</name>
<proteinExistence type="predicted"/>
<keyword evidence="3" id="KW-1185">Reference proteome</keyword>
<protein>
    <submittedName>
        <fullName evidence="2">Uncharacterized protein</fullName>
    </submittedName>
</protein>
<evidence type="ECO:0000313" key="3">
    <source>
        <dbReference type="Proteomes" id="UP000054485"/>
    </source>
</evidence>
<dbReference type="EMBL" id="KN835215">
    <property type="protein sequence ID" value="KIK43323.1"/>
    <property type="molecule type" value="Genomic_DNA"/>
</dbReference>
<dbReference type="Proteomes" id="UP000054485">
    <property type="component" value="Unassembled WGS sequence"/>
</dbReference>
<dbReference type="OrthoDB" id="5514856at2759"/>
<evidence type="ECO:0000256" key="1">
    <source>
        <dbReference type="SAM" id="Phobius"/>
    </source>
</evidence>
<sequence length="75" mass="8076">MARRAAPSNAAPAFFTAPARRQIVDPNESAFSRFIREQITAPEKLPGNISIMTGLSVFAAGIFVARTWGDMLVPA</sequence>
<gene>
    <name evidence="2" type="ORF">CY34DRAFT_803894</name>
</gene>
<dbReference type="HOGENOM" id="CLU_196995_0_0_1"/>
<accession>A0A0D0BJ96</accession>
<keyword evidence="1" id="KW-0472">Membrane</keyword>
<keyword evidence="1" id="KW-0812">Transmembrane</keyword>
<evidence type="ECO:0000313" key="2">
    <source>
        <dbReference type="EMBL" id="KIK43323.1"/>
    </source>
</evidence>
<reference evidence="2 3" key="1">
    <citation type="submission" date="2014-04" db="EMBL/GenBank/DDBJ databases">
        <authorList>
            <consortium name="DOE Joint Genome Institute"/>
            <person name="Kuo A."/>
            <person name="Ruytinx J."/>
            <person name="Rineau F."/>
            <person name="Colpaert J."/>
            <person name="Kohler A."/>
            <person name="Nagy L.G."/>
            <person name="Floudas D."/>
            <person name="Copeland A."/>
            <person name="Barry K.W."/>
            <person name="Cichocki N."/>
            <person name="Veneault-Fourrey C."/>
            <person name="LaButti K."/>
            <person name="Lindquist E.A."/>
            <person name="Lipzen A."/>
            <person name="Lundell T."/>
            <person name="Morin E."/>
            <person name="Murat C."/>
            <person name="Sun H."/>
            <person name="Tunlid A."/>
            <person name="Henrissat B."/>
            <person name="Grigoriev I.V."/>
            <person name="Hibbett D.S."/>
            <person name="Martin F."/>
            <person name="Nordberg H.P."/>
            <person name="Cantor M.N."/>
            <person name="Hua S.X."/>
        </authorList>
    </citation>
    <scope>NUCLEOTIDE SEQUENCE [LARGE SCALE GENOMIC DNA]</scope>
    <source>
        <strain evidence="2 3">UH-Slu-Lm8-n1</strain>
    </source>
</reference>
<feature type="transmembrane region" description="Helical" evidence="1">
    <location>
        <begin position="45"/>
        <end position="65"/>
    </location>
</feature>
<keyword evidence="1" id="KW-1133">Transmembrane helix</keyword>
<dbReference type="InParanoid" id="A0A0D0BJ96"/>
<reference evidence="3" key="2">
    <citation type="submission" date="2015-01" db="EMBL/GenBank/DDBJ databases">
        <title>Evolutionary Origins and Diversification of the Mycorrhizal Mutualists.</title>
        <authorList>
            <consortium name="DOE Joint Genome Institute"/>
            <consortium name="Mycorrhizal Genomics Consortium"/>
            <person name="Kohler A."/>
            <person name="Kuo A."/>
            <person name="Nagy L.G."/>
            <person name="Floudas D."/>
            <person name="Copeland A."/>
            <person name="Barry K.W."/>
            <person name="Cichocki N."/>
            <person name="Veneault-Fourrey C."/>
            <person name="LaButti K."/>
            <person name="Lindquist E.A."/>
            <person name="Lipzen A."/>
            <person name="Lundell T."/>
            <person name="Morin E."/>
            <person name="Murat C."/>
            <person name="Riley R."/>
            <person name="Ohm R."/>
            <person name="Sun H."/>
            <person name="Tunlid A."/>
            <person name="Henrissat B."/>
            <person name="Grigoriev I.V."/>
            <person name="Hibbett D.S."/>
            <person name="Martin F."/>
        </authorList>
    </citation>
    <scope>NUCLEOTIDE SEQUENCE [LARGE SCALE GENOMIC DNA]</scope>
    <source>
        <strain evidence="3">UH-Slu-Lm8-n1</strain>
    </source>
</reference>